<feature type="compositionally biased region" description="Polar residues" evidence="8">
    <location>
        <begin position="584"/>
        <end position="605"/>
    </location>
</feature>
<feature type="region of interest" description="Disordered" evidence="8">
    <location>
        <begin position="1467"/>
        <end position="1541"/>
    </location>
</feature>
<feature type="non-terminal residue" evidence="12">
    <location>
        <position position="1541"/>
    </location>
</feature>
<feature type="compositionally biased region" description="Polar residues" evidence="8">
    <location>
        <begin position="1072"/>
        <end position="1095"/>
    </location>
</feature>
<dbReference type="CDD" id="cd20816">
    <property type="entry name" value="C1_GMIP-like"/>
    <property type="match status" value="1"/>
</dbReference>
<feature type="region of interest" description="Disordered" evidence="8">
    <location>
        <begin position="1"/>
        <end position="44"/>
    </location>
</feature>
<dbReference type="PANTHER" id="PTHR15228:SF25">
    <property type="entry name" value="F-BAR DOMAIN-CONTAINING PROTEIN"/>
    <property type="match status" value="1"/>
</dbReference>
<evidence type="ECO:0000256" key="3">
    <source>
        <dbReference type="ARBA" id="ARBA00022771"/>
    </source>
</evidence>
<evidence type="ECO:0000256" key="4">
    <source>
        <dbReference type="ARBA" id="ARBA00022833"/>
    </source>
</evidence>
<dbReference type="SUPFAM" id="SSF103657">
    <property type="entry name" value="BAR/IMD domain-like"/>
    <property type="match status" value="1"/>
</dbReference>
<dbReference type="GO" id="GO:0005096">
    <property type="term" value="F:GTPase activator activity"/>
    <property type="evidence" value="ECO:0007669"/>
    <property type="project" value="UniProtKB-KW"/>
</dbReference>
<feature type="compositionally biased region" description="Acidic residues" evidence="8">
    <location>
        <begin position="994"/>
        <end position="1005"/>
    </location>
</feature>
<feature type="region of interest" description="Disordered" evidence="8">
    <location>
        <begin position="929"/>
        <end position="948"/>
    </location>
</feature>
<dbReference type="InterPro" id="IPR001060">
    <property type="entry name" value="FCH_dom"/>
</dbReference>
<feature type="compositionally biased region" description="Gly residues" evidence="8">
    <location>
        <begin position="1366"/>
        <end position="1375"/>
    </location>
</feature>
<dbReference type="Pfam" id="PF00130">
    <property type="entry name" value="C1_1"/>
    <property type="match status" value="1"/>
</dbReference>
<dbReference type="Gene3D" id="3.30.60.20">
    <property type="match status" value="1"/>
</dbReference>
<feature type="compositionally biased region" description="Polar residues" evidence="8">
    <location>
        <begin position="932"/>
        <end position="942"/>
    </location>
</feature>
<dbReference type="PROSITE" id="PS50081">
    <property type="entry name" value="ZF_DAG_PE_2"/>
    <property type="match status" value="1"/>
</dbReference>
<feature type="region of interest" description="Disordered" evidence="8">
    <location>
        <begin position="580"/>
        <end position="626"/>
    </location>
</feature>
<proteinExistence type="predicted"/>
<feature type="compositionally biased region" description="Polar residues" evidence="8">
    <location>
        <begin position="1467"/>
        <end position="1483"/>
    </location>
</feature>
<dbReference type="InterPro" id="IPR051025">
    <property type="entry name" value="RhoGAP"/>
</dbReference>
<accession>A0AAV2Q292</accession>
<dbReference type="Pfam" id="PF00620">
    <property type="entry name" value="RhoGAP"/>
    <property type="match status" value="1"/>
</dbReference>
<keyword evidence="4" id="KW-0862">Zinc</keyword>
<dbReference type="InterPro" id="IPR057028">
    <property type="entry name" value="RHG29_45_N"/>
</dbReference>
<evidence type="ECO:0000313" key="13">
    <source>
        <dbReference type="Proteomes" id="UP001497623"/>
    </source>
</evidence>
<keyword evidence="5 6" id="KW-0175">Coiled coil</keyword>
<dbReference type="SMART" id="SM00324">
    <property type="entry name" value="RhoGAP"/>
    <property type="match status" value="1"/>
</dbReference>
<evidence type="ECO:0000259" key="9">
    <source>
        <dbReference type="PROSITE" id="PS50081"/>
    </source>
</evidence>
<dbReference type="EMBL" id="CAXKWB010002742">
    <property type="protein sequence ID" value="CAL4067534.1"/>
    <property type="molecule type" value="Genomic_DNA"/>
</dbReference>
<comment type="caution">
    <text evidence="12">The sequence shown here is derived from an EMBL/GenBank/DDBJ whole genome shotgun (WGS) entry which is preliminary data.</text>
</comment>
<evidence type="ECO:0000259" key="10">
    <source>
        <dbReference type="PROSITE" id="PS50238"/>
    </source>
</evidence>
<dbReference type="Proteomes" id="UP001497623">
    <property type="component" value="Unassembled WGS sequence"/>
</dbReference>
<feature type="compositionally biased region" description="Low complexity" evidence="8">
    <location>
        <begin position="1284"/>
        <end position="1294"/>
    </location>
</feature>
<dbReference type="InterPro" id="IPR046349">
    <property type="entry name" value="C1-like_sf"/>
</dbReference>
<feature type="region of interest" description="Disordered" evidence="8">
    <location>
        <begin position="217"/>
        <end position="243"/>
    </location>
</feature>
<feature type="compositionally biased region" description="Basic and acidic residues" evidence="8">
    <location>
        <begin position="1099"/>
        <end position="1130"/>
    </location>
</feature>
<dbReference type="SMART" id="SM00055">
    <property type="entry name" value="FCH"/>
    <property type="match status" value="1"/>
</dbReference>
<sequence length="1541" mass="166952">MEGGVVGRASAATASAAASAAQGPGSSSSGSSGHGVGVGPTMTVGGLTSSTQTLAVTSTPRSLSLASISSEGSADSHVVEQEDIVALTTAVRAFKEALGRLKRIFHPERDKTETLRVAAHERLGEVLRILRSILEKYGPIQHNELLASASHLISHVNGFSYEDEKADPTSFLEAIDQLALAFSSRVSEYLMGDIDTSSAFLNCSTASSRTKSCENLVSSDAESTGGGDRASGGGSSGGGGGSGSNSALLEAASMVIKEPEILTQQQIDDYLYRHEQGVEYALHRAKVWSKYAKDVVSYIEKRAQLEMEFSRGLTKLAHTIRPQLKEESFLPFQSIYCTALDQDIENCSNLAATCTLLQTHKFIEPLMARRNEHERSRKSIKDMWHRELKRVTEAVANLKKAKCAYIQRHQELVKAREAAARAENTEAQDKLERKREEAMTKAREAEVTYRTCVSEANERHASLQKVKREVLLQTRELILQCDQTMKAVTVGYFQLQHTVAAPAPIQYQTLCESSRLYEPGSQYMEFVKRLGPTVTPEPLESPFSFESYTPGALHHEYHIGPESHANGSMASTDDLQVVGRLQGGSDTDSVGSSRSAKSMDGSPSASPIAPQRRLHTGLSSGDELDLETDADTEDVAWVNRRQVMSKAADTHAFRKLKTPSRCRECDSYVYFHGYECGECGLACHKKCLETLAIQCGHKRLPRKMTTFGVDLGQHLSETSTPVPHLVLKCVSEIDARGTKIKGIYRVSGVKSRVEKLCQAFENGAHLVDLTDQHPNVIANVLKLYLRQLPEPLLTFRLYPEFIRIAKECPSNGGPESNKAADELRDLVRRLPRHHLQCLAVLMHHLHRVGNNAALNNMPSSNLGIVFGPTLLRTAEGSASLSSLVDTVHQTRAIELLITFANEVFGSSENYLPLTSLVTRSPVEIQIVPATPQPNEGQGSVPGSSVPIPVIQRRTGGREIEISLDDSSTASTPPTQPHTPLHHHPPLKDRKGSELEEDWEWEGEDSLSEVCGELSSPRVPSHGRSMPASAHIVKTSLKNYVGLEGVALHMSSGLHSAHEAVDAVHSRLRKTVSDISSTLRPPISNSPQQFPDSSNPPRRVASEESPRRFAEDRSRRLVNESHKYKPPEDSQRIQFTDETNKSGRNVDELGRRIETTEGSRRTDVAEGKKDTEAATPPRRREDRAPLLHRAQALYKSDSKSSMSETELNMDKAIASVGVAGVGASGLSVGGVSVTGPGIRTEERRKISPLLAHRSALTSGTDSSIDSSDYSFDYDVRLAPTLTTSTPILSSRSSSSCRPEVAMSGGASRELSVSRDPSLDNITSSDSSSQELDSAHATEDSHSSEAADDTDAVHPHTRTLATYTSGYSGSGSSGGESGYVSPYLTNERGSTSGISGTSGSTVTLGPSLLLTRATIAQYDHKRTITTVVAPKSTFDENRVRIQVPAAAAGISSGGVAASRVTGNVVASGNSEASVTVTGAGAQQQSQRDEIEESSQEPESTVIPLSKQSLQKMRESDMPPPRTPLSPDLREDRKPSPNRAPRFV</sequence>
<dbReference type="PROSITE" id="PS51741">
    <property type="entry name" value="F_BAR"/>
    <property type="match status" value="1"/>
</dbReference>
<dbReference type="InterPro" id="IPR031160">
    <property type="entry name" value="F_BAR_dom"/>
</dbReference>
<dbReference type="GO" id="GO:0051056">
    <property type="term" value="P:regulation of small GTPase mediated signal transduction"/>
    <property type="evidence" value="ECO:0007669"/>
    <property type="project" value="UniProtKB-ARBA"/>
</dbReference>
<dbReference type="InterPro" id="IPR000198">
    <property type="entry name" value="RhoGAP_dom"/>
</dbReference>
<feature type="compositionally biased region" description="Basic and acidic residues" evidence="8">
    <location>
        <begin position="1137"/>
        <end position="1183"/>
    </location>
</feature>
<dbReference type="InterPro" id="IPR002219">
    <property type="entry name" value="PKC_DAG/PE"/>
</dbReference>
<evidence type="ECO:0000256" key="2">
    <source>
        <dbReference type="ARBA" id="ARBA00022723"/>
    </source>
</evidence>
<feature type="domain" description="Rho-GAP" evidence="10">
    <location>
        <begin position="709"/>
        <end position="904"/>
    </location>
</feature>
<feature type="domain" description="Phorbol-ester/DAG-type" evidence="9">
    <location>
        <begin position="650"/>
        <end position="695"/>
    </location>
</feature>
<dbReference type="Pfam" id="PF22699">
    <property type="entry name" value="GMIP-like_FCH"/>
    <property type="match status" value="1"/>
</dbReference>
<dbReference type="GO" id="GO:0008270">
    <property type="term" value="F:zinc ion binding"/>
    <property type="evidence" value="ECO:0007669"/>
    <property type="project" value="UniProtKB-KW"/>
</dbReference>
<dbReference type="SUPFAM" id="SSF48350">
    <property type="entry name" value="GTPase activation domain, GAP"/>
    <property type="match status" value="1"/>
</dbReference>
<evidence type="ECO:0000313" key="12">
    <source>
        <dbReference type="EMBL" id="CAL4067534.1"/>
    </source>
</evidence>
<dbReference type="PROSITE" id="PS00479">
    <property type="entry name" value="ZF_DAG_PE_1"/>
    <property type="match status" value="1"/>
</dbReference>
<dbReference type="InterPro" id="IPR027267">
    <property type="entry name" value="AH/BAR_dom_sf"/>
</dbReference>
<protein>
    <recommendedName>
        <fullName evidence="14">Minor histocompatibility protein HA-1</fullName>
    </recommendedName>
</protein>
<keyword evidence="13" id="KW-1185">Reference proteome</keyword>
<dbReference type="PROSITE" id="PS50238">
    <property type="entry name" value="RHOGAP"/>
    <property type="match status" value="1"/>
</dbReference>
<dbReference type="InterPro" id="IPR054713">
    <property type="entry name" value="GMIP/FCHO2-like_FCH"/>
</dbReference>
<name>A0AAV2Q292_MEGNR</name>
<feature type="compositionally biased region" description="Basic and acidic residues" evidence="8">
    <location>
        <begin position="1331"/>
        <end position="1343"/>
    </location>
</feature>
<dbReference type="SMART" id="SM00109">
    <property type="entry name" value="C1"/>
    <property type="match status" value="1"/>
</dbReference>
<dbReference type="Gene3D" id="1.10.555.10">
    <property type="entry name" value="Rho GTPase activation protein"/>
    <property type="match status" value="1"/>
</dbReference>
<dbReference type="InterPro" id="IPR008936">
    <property type="entry name" value="Rho_GTPase_activation_prot"/>
</dbReference>
<dbReference type="PANTHER" id="PTHR15228">
    <property type="entry name" value="SPERMATHECAL PHYSIOLOGY VARIANT"/>
    <property type="match status" value="1"/>
</dbReference>
<evidence type="ECO:0000259" key="11">
    <source>
        <dbReference type="PROSITE" id="PS51741"/>
    </source>
</evidence>
<evidence type="ECO:0000256" key="6">
    <source>
        <dbReference type="PROSITE-ProRule" id="PRU01077"/>
    </source>
</evidence>
<evidence type="ECO:0008006" key="14">
    <source>
        <dbReference type="Google" id="ProtNLM"/>
    </source>
</evidence>
<gene>
    <name evidence="12" type="ORF">MNOR_LOCUS6588</name>
</gene>
<evidence type="ECO:0000256" key="5">
    <source>
        <dbReference type="ARBA" id="ARBA00023054"/>
    </source>
</evidence>
<feature type="domain" description="F-BAR" evidence="11">
    <location>
        <begin position="265"/>
        <end position="522"/>
    </location>
</feature>
<feature type="compositionally biased region" description="Low complexity" evidence="8">
    <location>
        <begin position="7"/>
        <end position="31"/>
    </location>
</feature>
<dbReference type="Gene3D" id="1.20.1270.60">
    <property type="entry name" value="Arfaptin homology (AH) domain/BAR domain"/>
    <property type="match status" value="1"/>
</dbReference>
<dbReference type="Pfam" id="PF24235">
    <property type="entry name" value="RHG29_45_N"/>
    <property type="match status" value="1"/>
</dbReference>
<keyword evidence="1" id="KW-0343">GTPase activation</keyword>
<feature type="coiled-coil region" evidence="7">
    <location>
        <begin position="417"/>
        <end position="448"/>
    </location>
</feature>
<evidence type="ECO:0000256" key="8">
    <source>
        <dbReference type="SAM" id="MobiDB-lite"/>
    </source>
</evidence>
<feature type="region of interest" description="Disordered" evidence="8">
    <location>
        <begin position="1071"/>
        <end position="1183"/>
    </location>
</feature>
<feature type="region of interest" description="Disordered" evidence="8">
    <location>
        <begin position="1284"/>
        <end position="1382"/>
    </location>
</feature>
<feature type="compositionally biased region" description="Gly residues" evidence="8">
    <location>
        <begin position="224"/>
        <end position="243"/>
    </location>
</feature>
<feature type="region of interest" description="Disordered" evidence="8">
    <location>
        <begin position="964"/>
        <end position="1005"/>
    </location>
</feature>
<organism evidence="12 13">
    <name type="scientific">Meganyctiphanes norvegica</name>
    <name type="common">Northern krill</name>
    <name type="synonym">Thysanopoda norvegica</name>
    <dbReference type="NCBI Taxonomy" id="48144"/>
    <lineage>
        <taxon>Eukaryota</taxon>
        <taxon>Metazoa</taxon>
        <taxon>Ecdysozoa</taxon>
        <taxon>Arthropoda</taxon>
        <taxon>Crustacea</taxon>
        <taxon>Multicrustacea</taxon>
        <taxon>Malacostraca</taxon>
        <taxon>Eumalacostraca</taxon>
        <taxon>Eucarida</taxon>
        <taxon>Euphausiacea</taxon>
        <taxon>Euphausiidae</taxon>
        <taxon>Meganyctiphanes</taxon>
    </lineage>
</organism>
<keyword evidence="2" id="KW-0479">Metal-binding</keyword>
<evidence type="ECO:0000256" key="7">
    <source>
        <dbReference type="SAM" id="Coils"/>
    </source>
</evidence>
<keyword evidence="3" id="KW-0863">Zinc-finger</keyword>
<reference evidence="12 13" key="1">
    <citation type="submission" date="2024-05" db="EMBL/GenBank/DDBJ databases">
        <authorList>
            <person name="Wallberg A."/>
        </authorList>
    </citation>
    <scope>NUCLEOTIDE SEQUENCE [LARGE SCALE GENOMIC DNA]</scope>
</reference>
<evidence type="ECO:0000256" key="1">
    <source>
        <dbReference type="ARBA" id="ARBA00022468"/>
    </source>
</evidence>
<dbReference type="SUPFAM" id="SSF57889">
    <property type="entry name" value="Cysteine-rich domain"/>
    <property type="match status" value="1"/>
</dbReference>
<dbReference type="GO" id="GO:0007165">
    <property type="term" value="P:signal transduction"/>
    <property type="evidence" value="ECO:0007669"/>
    <property type="project" value="InterPro"/>
</dbReference>